<dbReference type="InterPro" id="IPR018077">
    <property type="entry name" value="Glyco_hydro_fam25_subgr"/>
</dbReference>
<comment type="caution">
    <text evidence="4">The sequence shown here is derived from an EMBL/GenBank/DDBJ whole genome shotgun (WGS) entry which is preliminary data.</text>
</comment>
<evidence type="ECO:0000256" key="2">
    <source>
        <dbReference type="ARBA" id="ARBA00022801"/>
    </source>
</evidence>
<dbReference type="SUPFAM" id="SSF51445">
    <property type="entry name" value="(Trans)glycosidases"/>
    <property type="match status" value="1"/>
</dbReference>
<dbReference type="GO" id="GO:0016998">
    <property type="term" value="P:cell wall macromolecule catabolic process"/>
    <property type="evidence" value="ECO:0007669"/>
    <property type="project" value="InterPro"/>
</dbReference>
<dbReference type="AlphaFoldDB" id="A0A918WM94"/>
<dbReference type="Gene3D" id="3.20.20.80">
    <property type="entry name" value="Glycosidases"/>
    <property type="match status" value="1"/>
</dbReference>
<keyword evidence="3" id="KW-0326">Glycosidase</keyword>
<proteinExistence type="inferred from homology"/>
<evidence type="ECO:0000313" key="5">
    <source>
        <dbReference type="Proteomes" id="UP000638981"/>
    </source>
</evidence>
<dbReference type="PROSITE" id="PS51904">
    <property type="entry name" value="GLYCOSYL_HYDROL_F25_2"/>
    <property type="match status" value="1"/>
</dbReference>
<reference evidence="4" key="2">
    <citation type="submission" date="2020-09" db="EMBL/GenBank/DDBJ databases">
        <authorList>
            <person name="Sun Q."/>
            <person name="Kim S."/>
        </authorList>
    </citation>
    <scope>NUCLEOTIDE SEQUENCE</scope>
    <source>
        <strain evidence="4">KCTC 23310</strain>
    </source>
</reference>
<protein>
    <submittedName>
        <fullName evidence="4">Glycoside hydrolase</fullName>
    </submittedName>
</protein>
<sequence>MRVFWVLGVVAMLAGCGGGGGAPVSKEPVPVGQVTAPNFSDADPHPWAGRKPANYPVHGIDISRFQTSIDWQTARANGVNFAFIKATEGGDLADPMFRDHWNGAGRAGVQRGAYHFWYHCRPAAEQARWFIKHVPKGGLPPVLDMEWTPFSPTCTIRKPGAEIRAEAAEFMNIIAAHYGQRPILYTTPDFYVENEMWRLSGMEFWLRAVTAHPGERYEGQHWTFWQYTGTGLIPGIQGEVDINVFAGGEGAWADWLATRQQ</sequence>
<comment type="similarity">
    <text evidence="1">Belongs to the glycosyl hydrolase 25 family.</text>
</comment>
<name>A0A918WM94_9RHOB</name>
<dbReference type="SMART" id="SM00641">
    <property type="entry name" value="Glyco_25"/>
    <property type="match status" value="1"/>
</dbReference>
<dbReference type="CDD" id="cd06413">
    <property type="entry name" value="GH25_muramidase_1"/>
    <property type="match status" value="1"/>
</dbReference>
<dbReference type="Pfam" id="PF01183">
    <property type="entry name" value="Glyco_hydro_25"/>
    <property type="match status" value="1"/>
</dbReference>
<dbReference type="InterPro" id="IPR017853">
    <property type="entry name" value="GH"/>
</dbReference>
<evidence type="ECO:0000256" key="1">
    <source>
        <dbReference type="ARBA" id="ARBA00010646"/>
    </source>
</evidence>
<accession>A0A918WM94</accession>
<dbReference type="EMBL" id="BMYJ01000005">
    <property type="protein sequence ID" value="GHC56383.1"/>
    <property type="molecule type" value="Genomic_DNA"/>
</dbReference>
<dbReference type="GO" id="GO:0016052">
    <property type="term" value="P:carbohydrate catabolic process"/>
    <property type="evidence" value="ECO:0007669"/>
    <property type="project" value="TreeGrafter"/>
</dbReference>
<reference evidence="4" key="1">
    <citation type="journal article" date="2014" name="Int. J. Syst. Evol. Microbiol.">
        <title>Complete genome sequence of Corynebacterium casei LMG S-19264T (=DSM 44701T), isolated from a smear-ripened cheese.</title>
        <authorList>
            <consortium name="US DOE Joint Genome Institute (JGI-PGF)"/>
            <person name="Walter F."/>
            <person name="Albersmeier A."/>
            <person name="Kalinowski J."/>
            <person name="Ruckert C."/>
        </authorList>
    </citation>
    <scope>NUCLEOTIDE SEQUENCE</scope>
    <source>
        <strain evidence="4">KCTC 23310</strain>
    </source>
</reference>
<keyword evidence="2 4" id="KW-0378">Hydrolase</keyword>
<dbReference type="GO" id="GO:0003796">
    <property type="term" value="F:lysozyme activity"/>
    <property type="evidence" value="ECO:0007669"/>
    <property type="project" value="InterPro"/>
</dbReference>
<dbReference type="PROSITE" id="PS51257">
    <property type="entry name" value="PROKAR_LIPOPROTEIN"/>
    <property type="match status" value="1"/>
</dbReference>
<evidence type="ECO:0000256" key="3">
    <source>
        <dbReference type="ARBA" id="ARBA00023295"/>
    </source>
</evidence>
<keyword evidence="5" id="KW-1185">Reference proteome</keyword>
<dbReference type="Proteomes" id="UP000638981">
    <property type="component" value="Unassembled WGS sequence"/>
</dbReference>
<dbReference type="GO" id="GO:0009253">
    <property type="term" value="P:peptidoglycan catabolic process"/>
    <property type="evidence" value="ECO:0007669"/>
    <property type="project" value="InterPro"/>
</dbReference>
<organism evidence="4 5">
    <name type="scientific">Neogemmobacter tilapiae</name>
    <dbReference type="NCBI Taxonomy" id="875041"/>
    <lineage>
        <taxon>Bacteria</taxon>
        <taxon>Pseudomonadati</taxon>
        <taxon>Pseudomonadota</taxon>
        <taxon>Alphaproteobacteria</taxon>
        <taxon>Rhodobacterales</taxon>
        <taxon>Paracoccaceae</taxon>
        <taxon>Neogemmobacter</taxon>
    </lineage>
</organism>
<dbReference type="PANTHER" id="PTHR34135:SF2">
    <property type="entry name" value="LYSOZYME"/>
    <property type="match status" value="1"/>
</dbReference>
<dbReference type="InterPro" id="IPR002053">
    <property type="entry name" value="Glyco_hydro_25"/>
</dbReference>
<gene>
    <name evidence="4" type="ORF">GCM10007315_19650</name>
</gene>
<dbReference type="PANTHER" id="PTHR34135">
    <property type="entry name" value="LYSOZYME"/>
    <property type="match status" value="1"/>
</dbReference>
<evidence type="ECO:0000313" key="4">
    <source>
        <dbReference type="EMBL" id="GHC56383.1"/>
    </source>
</evidence>